<dbReference type="InterPro" id="IPR037171">
    <property type="entry name" value="NagB/RpiA_transferase-like"/>
</dbReference>
<dbReference type="Gene3D" id="3.40.50.10420">
    <property type="entry name" value="NagB/RpiA/CoA transferase-like"/>
    <property type="match status" value="1"/>
</dbReference>
<evidence type="ECO:0000313" key="1">
    <source>
        <dbReference type="EMBL" id="CAB4788762.1"/>
    </source>
</evidence>
<protein>
    <submittedName>
        <fullName evidence="1">Unannotated protein</fullName>
    </submittedName>
</protein>
<sequence length="252" mass="28279">MSSALSTDQYREQIWAELAKVARPDSRFHWDFSSFICDFIGSEKCSDRVLELDALKNRGNRQVFITPDNCLEDLRYKLIQRGIPFVMTTYGIVRGFYRLDPTTIPASDHHYAATLDGFDRYAVAMPLAELQKGEKFALLVTGGSAVSNNGVRFGKGHGYFDFEWAVLSELGLTDSSSVVADVVHDCQFVNEVMPAEKHDVVVDWVVTPTQAMHIDQSSRQSGRVFWELVPGTEFEHLGIVAELRAIQNLGPL</sequence>
<organism evidence="1">
    <name type="scientific">freshwater metagenome</name>
    <dbReference type="NCBI Taxonomy" id="449393"/>
    <lineage>
        <taxon>unclassified sequences</taxon>
        <taxon>metagenomes</taxon>
        <taxon>ecological metagenomes</taxon>
    </lineage>
</organism>
<dbReference type="EMBL" id="CAEZZP010000191">
    <property type="protein sequence ID" value="CAB4788762.1"/>
    <property type="molecule type" value="Genomic_DNA"/>
</dbReference>
<dbReference type="Pfam" id="PF01812">
    <property type="entry name" value="5-FTHF_cyc-lig"/>
    <property type="match status" value="1"/>
</dbReference>
<proteinExistence type="predicted"/>
<dbReference type="AlphaFoldDB" id="A0A6J6WVB3"/>
<dbReference type="InterPro" id="IPR002698">
    <property type="entry name" value="FTHF_cligase"/>
</dbReference>
<reference evidence="1" key="1">
    <citation type="submission" date="2020-05" db="EMBL/GenBank/DDBJ databases">
        <authorList>
            <person name="Chiriac C."/>
            <person name="Salcher M."/>
            <person name="Ghai R."/>
            <person name="Kavagutti S V."/>
        </authorList>
    </citation>
    <scope>NUCLEOTIDE SEQUENCE</scope>
</reference>
<dbReference type="InterPro" id="IPR024185">
    <property type="entry name" value="FTHF_cligase-like_sf"/>
</dbReference>
<name>A0A6J6WVB3_9ZZZZ</name>
<dbReference type="SUPFAM" id="SSF100950">
    <property type="entry name" value="NagB/RpiA/CoA transferase-like"/>
    <property type="match status" value="1"/>
</dbReference>
<dbReference type="GO" id="GO:0005737">
    <property type="term" value="C:cytoplasm"/>
    <property type="evidence" value="ECO:0007669"/>
    <property type="project" value="TreeGrafter"/>
</dbReference>
<dbReference type="PANTHER" id="PTHR13017:SF0">
    <property type="entry name" value="METHENYLTETRAHYDROFOLATE SYNTHASE DOMAIN-CONTAINING PROTEIN"/>
    <property type="match status" value="1"/>
</dbReference>
<accession>A0A6J6WVB3</accession>
<dbReference type="PANTHER" id="PTHR13017">
    <property type="entry name" value="5-FORMYLTETRAHYDROFOLATE CYCLO-LIGASE-RELATED"/>
    <property type="match status" value="1"/>
</dbReference>
<gene>
    <name evidence="1" type="ORF">UFOPK2880_01883</name>
</gene>